<dbReference type="Gene3D" id="1.10.1200.260">
    <property type="match status" value="1"/>
</dbReference>
<dbReference type="InterPro" id="IPR003967">
    <property type="entry name" value="K_chnl_volt-dep_ERG"/>
</dbReference>
<feature type="transmembrane region" description="Helical" evidence="16">
    <location>
        <begin position="283"/>
        <end position="306"/>
    </location>
</feature>
<dbReference type="FunFam" id="1.10.1200.260:FF:000002">
    <property type="entry name" value="Potassium voltage-gated channel subfamily H member 8"/>
    <property type="match status" value="1"/>
</dbReference>
<feature type="transmembrane region" description="Helical" evidence="16">
    <location>
        <begin position="206"/>
        <end position="228"/>
    </location>
</feature>
<dbReference type="Proteomes" id="UP000728185">
    <property type="component" value="Unassembled WGS sequence"/>
</dbReference>
<comment type="subcellular location">
    <subcellularLocation>
        <location evidence="1">Cell membrane</location>
        <topology evidence="1">Multi-pass membrane protein</topology>
    </subcellularLocation>
</comment>
<feature type="compositionally biased region" description="Low complexity" evidence="15">
    <location>
        <begin position="775"/>
        <end position="793"/>
    </location>
</feature>
<keyword evidence="6" id="KW-0631">Potassium channel</keyword>
<keyword evidence="5 16" id="KW-0812">Transmembrane</keyword>
<evidence type="ECO:0000256" key="4">
    <source>
        <dbReference type="ARBA" id="ARBA00022538"/>
    </source>
</evidence>
<evidence type="ECO:0000256" key="2">
    <source>
        <dbReference type="ARBA" id="ARBA00022448"/>
    </source>
</evidence>
<evidence type="ECO:0000256" key="16">
    <source>
        <dbReference type="SAM" id="Phobius"/>
    </source>
</evidence>
<dbReference type="InterPro" id="IPR018490">
    <property type="entry name" value="cNMP-bd_dom_sf"/>
</dbReference>
<dbReference type="InterPro" id="IPR050818">
    <property type="entry name" value="KCNH_animal-type"/>
</dbReference>
<dbReference type="AlphaFoldDB" id="A0A8E0RS19"/>
<feature type="compositionally biased region" description="Polar residues" evidence="15">
    <location>
        <begin position="117"/>
        <end position="132"/>
    </location>
</feature>
<evidence type="ECO:0000256" key="15">
    <source>
        <dbReference type="SAM" id="MobiDB-lite"/>
    </source>
</evidence>
<dbReference type="InterPro" id="IPR013099">
    <property type="entry name" value="K_chnl_dom"/>
</dbReference>
<gene>
    <name evidence="18" type="ORF">FBUS_00222</name>
</gene>
<feature type="region of interest" description="Disordered" evidence="15">
    <location>
        <begin position="775"/>
        <end position="820"/>
    </location>
</feature>
<dbReference type="Pfam" id="PF07885">
    <property type="entry name" value="Ion_trans_2"/>
    <property type="match status" value="1"/>
</dbReference>
<feature type="compositionally biased region" description="Basic and acidic residues" evidence="15">
    <location>
        <begin position="906"/>
        <end position="921"/>
    </location>
</feature>
<keyword evidence="19" id="KW-1185">Reference proteome</keyword>
<keyword evidence="4" id="KW-0633">Potassium transport</keyword>
<accession>A0A8E0RS19</accession>
<dbReference type="SUPFAM" id="SSF51206">
    <property type="entry name" value="cAMP-binding domain-like"/>
    <property type="match status" value="1"/>
</dbReference>
<feature type="domain" description="Cyclic nucleotide-binding" evidence="17">
    <location>
        <begin position="558"/>
        <end position="661"/>
    </location>
</feature>
<evidence type="ECO:0000256" key="10">
    <source>
        <dbReference type="ARBA" id="ARBA00023065"/>
    </source>
</evidence>
<keyword evidence="13" id="KW-0407">Ion channel</keyword>
<name>A0A8E0RS19_9TREM</name>
<dbReference type="OrthoDB" id="432483at2759"/>
<evidence type="ECO:0000259" key="17">
    <source>
        <dbReference type="PROSITE" id="PS50042"/>
    </source>
</evidence>
<dbReference type="PRINTS" id="PR01470">
    <property type="entry name" value="ERGCHANNEL"/>
</dbReference>
<dbReference type="GO" id="GO:0005242">
    <property type="term" value="F:inward rectifier potassium channel activity"/>
    <property type="evidence" value="ECO:0007669"/>
    <property type="project" value="UniProtKB-ARBA"/>
</dbReference>
<dbReference type="PRINTS" id="PR01463">
    <property type="entry name" value="EAGCHANLFMLY"/>
</dbReference>
<keyword evidence="3" id="KW-1003">Cell membrane</keyword>
<dbReference type="GO" id="GO:0005886">
    <property type="term" value="C:plasma membrane"/>
    <property type="evidence" value="ECO:0007669"/>
    <property type="project" value="UniProtKB-SubCell"/>
</dbReference>
<evidence type="ECO:0000256" key="5">
    <source>
        <dbReference type="ARBA" id="ARBA00022692"/>
    </source>
</evidence>
<dbReference type="SUPFAM" id="SSF81324">
    <property type="entry name" value="Voltage-gated potassium channels"/>
    <property type="match status" value="1"/>
</dbReference>
<feature type="compositionally biased region" description="Basic residues" evidence="15">
    <location>
        <begin position="874"/>
        <end position="883"/>
    </location>
</feature>
<proteinExistence type="predicted"/>
<comment type="caution">
    <text evidence="18">The sequence shown here is derived from an EMBL/GenBank/DDBJ whole genome shotgun (WGS) entry which is preliminary data.</text>
</comment>
<dbReference type="InterPro" id="IPR000595">
    <property type="entry name" value="cNMP-bd_dom"/>
</dbReference>
<keyword evidence="9 16" id="KW-1133">Transmembrane helix</keyword>
<feature type="transmembrane region" description="Helical" evidence="16">
    <location>
        <begin position="425"/>
        <end position="444"/>
    </location>
</feature>
<keyword evidence="2" id="KW-0813">Transport</keyword>
<feature type="region of interest" description="Disordered" evidence="15">
    <location>
        <begin position="61"/>
        <end position="92"/>
    </location>
</feature>
<dbReference type="SMART" id="SM00100">
    <property type="entry name" value="cNMP"/>
    <property type="match status" value="1"/>
</dbReference>
<keyword evidence="12" id="KW-0325">Glycoprotein</keyword>
<feature type="region of interest" description="Disordered" evidence="15">
    <location>
        <begin position="110"/>
        <end position="139"/>
    </location>
</feature>
<feature type="region of interest" description="Disordered" evidence="15">
    <location>
        <begin position="953"/>
        <end position="977"/>
    </location>
</feature>
<protein>
    <submittedName>
        <fullName evidence="18">Potassium voltage-gated channel subfamily H member 8</fullName>
    </submittedName>
</protein>
<dbReference type="PROSITE" id="PS50042">
    <property type="entry name" value="CNMP_BINDING_3"/>
    <property type="match status" value="1"/>
</dbReference>
<dbReference type="InterPro" id="IPR003938">
    <property type="entry name" value="K_chnl_volt-dep_EAG/ELK/ERG"/>
</dbReference>
<dbReference type="EMBL" id="LUCM01009706">
    <property type="protein sequence ID" value="KAA0186518.1"/>
    <property type="molecule type" value="Genomic_DNA"/>
</dbReference>
<comment type="catalytic activity">
    <reaction evidence="14">
        <text>K(+)(in) = K(+)(out)</text>
        <dbReference type="Rhea" id="RHEA:29463"/>
        <dbReference type="ChEBI" id="CHEBI:29103"/>
    </reaction>
</comment>
<evidence type="ECO:0000256" key="11">
    <source>
        <dbReference type="ARBA" id="ARBA00023136"/>
    </source>
</evidence>
<dbReference type="Pfam" id="PF00027">
    <property type="entry name" value="cNMP_binding"/>
    <property type="match status" value="1"/>
</dbReference>
<evidence type="ECO:0000256" key="1">
    <source>
        <dbReference type="ARBA" id="ARBA00004651"/>
    </source>
</evidence>
<dbReference type="InterPro" id="IPR014710">
    <property type="entry name" value="RmlC-like_jellyroll"/>
</dbReference>
<dbReference type="GO" id="GO:0034702">
    <property type="term" value="C:monoatomic ion channel complex"/>
    <property type="evidence" value="ECO:0007669"/>
    <property type="project" value="UniProtKB-KW"/>
</dbReference>
<feature type="compositionally biased region" description="Polar residues" evidence="15">
    <location>
        <begin position="61"/>
        <end position="76"/>
    </location>
</feature>
<keyword evidence="7" id="KW-0851">Voltage-gated channel</keyword>
<feature type="compositionally biased region" description="Polar residues" evidence="15">
    <location>
        <begin position="83"/>
        <end position="92"/>
    </location>
</feature>
<organism evidence="18 19">
    <name type="scientific">Fasciolopsis buskii</name>
    <dbReference type="NCBI Taxonomy" id="27845"/>
    <lineage>
        <taxon>Eukaryota</taxon>
        <taxon>Metazoa</taxon>
        <taxon>Spiralia</taxon>
        <taxon>Lophotrochozoa</taxon>
        <taxon>Platyhelminthes</taxon>
        <taxon>Trematoda</taxon>
        <taxon>Digenea</taxon>
        <taxon>Plagiorchiida</taxon>
        <taxon>Echinostomata</taxon>
        <taxon>Echinostomatoidea</taxon>
        <taxon>Fasciolidae</taxon>
        <taxon>Fasciolopsis</taxon>
    </lineage>
</organism>
<dbReference type="PANTHER" id="PTHR10217:SF637">
    <property type="entry name" value="EAG-LIKE K[+] CHANNEL, ISOFORM A"/>
    <property type="match status" value="1"/>
</dbReference>
<evidence type="ECO:0000256" key="7">
    <source>
        <dbReference type="ARBA" id="ARBA00022882"/>
    </source>
</evidence>
<keyword evidence="11 16" id="KW-0472">Membrane</keyword>
<dbReference type="FunFam" id="2.60.120.10:FF:000061">
    <property type="entry name" value="Potassium voltage-gated channel subfamily H member 3"/>
    <property type="match status" value="1"/>
</dbReference>
<evidence type="ECO:0000256" key="9">
    <source>
        <dbReference type="ARBA" id="ARBA00022989"/>
    </source>
</evidence>
<dbReference type="CDD" id="cd00038">
    <property type="entry name" value="CAP_ED"/>
    <property type="match status" value="1"/>
</dbReference>
<evidence type="ECO:0000256" key="8">
    <source>
        <dbReference type="ARBA" id="ARBA00022958"/>
    </source>
</evidence>
<sequence>MANVPNDGRGGNRIKTSEMTKRLSTITSCLTQLFNPCPVRQNRSAKCVNWSHFVSNRAKLSTTTNNGSGPHTTPASANEVVEGTTTKSGLSGENSSYCREYGYHRGYSITSPPFAGNNPSTPRKPTTATLSPSEPYEPNPGSYVFKRRKSLANLNNISLRNQNRRKAEKINQQIKNLSGKNIPEYKIQQFPKPNSVLLHYGIFRIVWDWVLLVFTFYIAFMVPYYVTFGRRVGLNDTRNLMVDLVVEVLLIVDVVVSFNTTYVDANGQLVHDRRQLAIHYLRGWFLIDALAAMPVDFTLAVVQTIWTSDLGKMTPESGHGMVWSEQNAGLNETLPLASSNISQSTPIWNVNVVAVPVQDILTWNPSVRRRRCYQKLTKMTAFAIENVPRCDRASFANFLTGWLHELARRLNVTQDSGASEAPSNAARYFTALYFTCSSLTSVGFGNVSANTTEEKIFAICIMLLGALMHAAVFGNVTAIIQRIYARRTAFQSRAQDLKDFVRVHHIPKSLKRRMEDYFQTTWAISRGIDLSEVLSIYPDELRRDIALHLNRDLLSMKVFRHASQDCLKSLALQIKTTFSTPGEYLIHSGDVLRRLYFVCSGSLEILENDEVVALLGKNDWFGTYSTPSGDFSQTVRSRCDVKSLTYCDLQSIELAVLNDVLTQYPQFKSEFAAYLYEDLSFNIQEGAKCMDNDAVLVPAITLQLTKDNTPVSATSFESLACNQNYTKPSSNDPHNTAWDLMNMEAGLLSPEGMPGTCQKEMAANSRFVFSSGSACNSSSSASFRISPSSSPTMSDREGMRYYPRQSPIVDGSHSKRDKRRSTFSDLFTTFPSSKNKLPKLSKLIGNKPDSVHGRRLGASHKLFCSQDANNSSNKKNKLKKRRYTLPVARLSKQSCLDAAENSPESDIAKDTTESQFNDDKTLFSQPPQGIQQDQMNLYAQQLVEVQSIQRDKTNPNSGALINNTIGSSRQNLSDKPNSATEFQNYAMSVNATFYLGGPSEPISPADSHLTATTCVTGTSVCGTADSENVCNFRK</sequence>
<reference evidence="18" key="1">
    <citation type="submission" date="2019-05" db="EMBL/GenBank/DDBJ databases">
        <title>Annotation for the trematode Fasciolopsis buski.</title>
        <authorList>
            <person name="Choi Y.-J."/>
        </authorList>
    </citation>
    <scope>NUCLEOTIDE SEQUENCE</scope>
    <source>
        <strain evidence="18">HT</strain>
        <tissue evidence="18">Whole worm</tissue>
    </source>
</reference>
<keyword evidence="8" id="KW-0630">Potassium</keyword>
<evidence type="ECO:0000256" key="14">
    <source>
        <dbReference type="ARBA" id="ARBA00034430"/>
    </source>
</evidence>
<keyword evidence="10" id="KW-0406">Ion transport</keyword>
<feature type="transmembrane region" description="Helical" evidence="16">
    <location>
        <begin position="456"/>
        <end position="480"/>
    </location>
</feature>
<evidence type="ECO:0000313" key="19">
    <source>
        <dbReference type="Proteomes" id="UP000728185"/>
    </source>
</evidence>
<dbReference type="Gene3D" id="1.10.287.70">
    <property type="match status" value="1"/>
</dbReference>
<dbReference type="Gene3D" id="2.60.120.10">
    <property type="entry name" value="Jelly Rolls"/>
    <property type="match status" value="1"/>
</dbReference>
<evidence type="ECO:0000256" key="13">
    <source>
        <dbReference type="ARBA" id="ARBA00023303"/>
    </source>
</evidence>
<dbReference type="PANTHER" id="PTHR10217">
    <property type="entry name" value="VOLTAGE AND LIGAND GATED POTASSIUM CHANNEL"/>
    <property type="match status" value="1"/>
</dbReference>
<evidence type="ECO:0000313" key="18">
    <source>
        <dbReference type="EMBL" id="KAA0186518.1"/>
    </source>
</evidence>
<evidence type="ECO:0000256" key="6">
    <source>
        <dbReference type="ARBA" id="ARBA00022826"/>
    </source>
</evidence>
<evidence type="ECO:0000256" key="3">
    <source>
        <dbReference type="ARBA" id="ARBA00022475"/>
    </source>
</evidence>
<dbReference type="GO" id="GO:0042391">
    <property type="term" value="P:regulation of membrane potential"/>
    <property type="evidence" value="ECO:0007669"/>
    <property type="project" value="TreeGrafter"/>
</dbReference>
<evidence type="ECO:0000256" key="12">
    <source>
        <dbReference type="ARBA" id="ARBA00023180"/>
    </source>
</evidence>
<feature type="region of interest" description="Disordered" evidence="15">
    <location>
        <begin position="862"/>
        <end position="928"/>
    </location>
</feature>